<evidence type="ECO:0008006" key="4">
    <source>
        <dbReference type="Google" id="ProtNLM"/>
    </source>
</evidence>
<keyword evidence="1" id="KW-0732">Signal</keyword>
<evidence type="ECO:0000256" key="1">
    <source>
        <dbReference type="SAM" id="SignalP"/>
    </source>
</evidence>
<gene>
    <name evidence="2" type="ORF">DFP98_11510</name>
</gene>
<keyword evidence="3" id="KW-1185">Reference proteome</keyword>
<name>A0A3D9JN39_9BACL</name>
<protein>
    <recommendedName>
        <fullName evidence="4">Lipoprotein</fullName>
    </recommendedName>
</protein>
<dbReference type="RefSeq" id="WP_116062133.1">
    <property type="nucleotide sequence ID" value="NZ_QRDZ01000015.1"/>
</dbReference>
<dbReference type="EMBL" id="QRDZ01000015">
    <property type="protein sequence ID" value="RED75395.1"/>
    <property type="molecule type" value="Genomic_DNA"/>
</dbReference>
<dbReference type="Proteomes" id="UP000256977">
    <property type="component" value="Unassembled WGS sequence"/>
</dbReference>
<evidence type="ECO:0000313" key="2">
    <source>
        <dbReference type="EMBL" id="RED75395.1"/>
    </source>
</evidence>
<proteinExistence type="predicted"/>
<dbReference type="PROSITE" id="PS51257">
    <property type="entry name" value="PROKAR_LIPOPROTEIN"/>
    <property type="match status" value="1"/>
</dbReference>
<comment type="caution">
    <text evidence="2">The sequence shown here is derived from an EMBL/GenBank/DDBJ whole genome shotgun (WGS) entry which is preliminary data.</text>
</comment>
<reference evidence="2 3" key="1">
    <citation type="submission" date="2018-07" db="EMBL/GenBank/DDBJ databases">
        <title>Genomic Encyclopedia of Type Strains, Phase III (KMG-III): the genomes of soil and plant-associated and newly described type strains.</title>
        <authorList>
            <person name="Whitman W."/>
        </authorList>
    </citation>
    <scope>NUCLEOTIDE SEQUENCE [LARGE SCALE GENOMIC DNA]</scope>
    <source>
        <strain evidence="2 3">CECT 7287</strain>
    </source>
</reference>
<feature type="signal peptide" evidence="1">
    <location>
        <begin position="1"/>
        <end position="23"/>
    </location>
</feature>
<feature type="chain" id="PRO_5017693011" description="Lipoprotein" evidence="1">
    <location>
        <begin position="24"/>
        <end position="553"/>
    </location>
</feature>
<accession>A0A3D9JN39</accession>
<sequence>MRIKLAVAAAILLSGTACSSAPAQERLIEEKASDRSALANNEGVVQASIVQAADKADNEGDVPLSWENYSNRGSVQLLKGGLKQAERIVKETSLYAVDGSREPKVVIYARKNDTDHLYAALIKGEAAYDLGAIAGYSYDQDNQLTVRNLWLFGKEAFKIQGSVGAAASISRYFELVDGVPKPLLVVDEGHALEMDVDHDGQLEVVSAAGTSPHMAVYRWNGGRIERSSLNDALQTDAVSITDEGAILAAYGQDDRSSYKLYWLQRNGLKHFQTYSREEYESERFVAIPYTSEEVLRIRELADGLRVFEPFVPRKGIATDYGVEAERERDGVLKLSYPHFSIRQSKTDLRPKDSGGVSPEKRYFPDYTAEWIGFPDSEAGGSWYLQRDSTYLSISTAKPYSKEQLLFVAASLGPLEELTLSDGSSPAVVNPPQITREYLFALKAVNEFASAWARRDPEAGLKWVSEDWKAGKDPEQLDAFFRGTSNPHHMTFELSGKRRVDDHTYLFALRLYEYYSGQPDSILGFPADYGRGWTIEAVREGENEAGEGVWRVRP</sequence>
<organism evidence="2 3">
    <name type="scientific">Cohnella phaseoli</name>
    <dbReference type="NCBI Taxonomy" id="456490"/>
    <lineage>
        <taxon>Bacteria</taxon>
        <taxon>Bacillati</taxon>
        <taxon>Bacillota</taxon>
        <taxon>Bacilli</taxon>
        <taxon>Bacillales</taxon>
        <taxon>Paenibacillaceae</taxon>
        <taxon>Cohnella</taxon>
    </lineage>
</organism>
<dbReference type="OrthoDB" id="2585048at2"/>
<dbReference type="AlphaFoldDB" id="A0A3D9JN39"/>
<evidence type="ECO:0000313" key="3">
    <source>
        <dbReference type="Proteomes" id="UP000256977"/>
    </source>
</evidence>